<dbReference type="Pfam" id="PF13440">
    <property type="entry name" value="Polysacc_synt_3"/>
    <property type="match status" value="1"/>
</dbReference>
<sequence length="478" mass="53532">MTLRSNAKWNMFSQTFKVLVQVVNIVYLAKIIPPAEYGLMAMALVIFNFGILLRDLGTSAAIIQRKELTHPLINTVFWLNTIMGIVLAIIVFSSSPLIANFYQQPQLIPILMMLSITFPLSSCAAAHLALLERDSKFKIVSIIEVTSATVSVVCAVVLANLGYGVYSLVVQAIILNLMSAIQFWFASNWRPTVRSFIDFQVLKDVFSFSANLSLFNFVNYFSRNADSFIIGKFMSASVLGSYNLAYRIMLFPLQSLTFVTTRSLYPILSKSQDDNKSISSLYLKCVFVILFITMPLMVGLAYFSEPFVRLVFGAQWYLTADVLKWLAPTAIIQSVLSTTGSVFMAKGRTNTLLRLGIIGAILQVSSFIIGVKYSITVFAMCYFIANILNAIPVMYCLFKLIDINFKCFFTKIIPIIAGTWCMWLSLNILNLYVPIISINSVLKLCSLSITGALLYIIFMVVFSSFIRNNILGTLRKVF</sequence>
<dbReference type="AlphaFoldDB" id="A0A0A8J8L9"/>
<organism evidence="7">
    <name type="scientific">Klebsiella pneumoniae</name>
    <dbReference type="NCBI Taxonomy" id="573"/>
    <lineage>
        <taxon>Bacteria</taxon>
        <taxon>Pseudomonadati</taxon>
        <taxon>Pseudomonadota</taxon>
        <taxon>Gammaproteobacteria</taxon>
        <taxon>Enterobacterales</taxon>
        <taxon>Enterobacteriaceae</taxon>
        <taxon>Klebsiella/Raoultella group</taxon>
        <taxon>Klebsiella</taxon>
        <taxon>Klebsiella pneumoniae complex</taxon>
    </lineage>
</organism>
<keyword evidence="4" id="KW-0812">Transmembrane</keyword>
<dbReference type="InterPro" id="IPR050833">
    <property type="entry name" value="Poly_Biosynth_Transport"/>
</dbReference>
<dbReference type="CDD" id="cd13127">
    <property type="entry name" value="MATE_tuaB_like"/>
    <property type="match status" value="1"/>
</dbReference>
<dbReference type="GO" id="GO:0005886">
    <property type="term" value="C:plasma membrane"/>
    <property type="evidence" value="ECO:0007669"/>
    <property type="project" value="UniProtKB-SubCell"/>
</dbReference>
<dbReference type="RefSeq" id="WP_101977340.1">
    <property type="nucleotide sequence ID" value="NZ_CACSHX010000161.1"/>
</dbReference>
<keyword evidence="3" id="KW-1003">Cell membrane</keyword>
<comment type="subcellular location">
    <subcellularLocation>
        <location evidence="1">Cell membrane</location>
        <topology evidence="1">Multi-pass membrane protein</topology>
    </subcellularLocation>
</comment>
<reference evidence="7" key="2">
    <citation type="journal article" date="2014" name="Antimicrob. Agents Chemother.">
        <title>Identification of capsular types in carbapenem-resistant Klebsiella pneumoniae strains by wzc sequencing and implications in capsule depolymerase treatment.</title>
        <authorList>
            <person name="Pan Y.-J."/>
            <person name="Lin T.-L."/>
            <person name="Lin Y.-T."/>
            <person name="Su P.-A."/>
            <person name="Chen C.-T."/>
            <person name="Hsieh P.-F."/>
            <person name="Hsu C.-R."/>
            <person name="Chen C.-C."/>
            <person name="Hsieh Y.-C."/>
            <person name="Wang J.-T."/>
        </authorList>
    </citation>
    <scope>NUCLEOTIDE SEQUENCE</scope>
    <source>
        <strain evidence="7">N386</strain>
    </source>
</reference>
<evidence type="ECO:0000256" key="6">
    <source>
        <dbReference type="ARBA" id="ARBA00023136"/>
    </source>
</evidence>
<accession>A0A0A8J8L9</accession>
<reference evidence="7" key="1">
    <citation type="submission" date="2013-12" db="EMBL/GenBank/DDBJ databases">
        <authorList>
            <person name="Pan Y."/>
        </authorList>
    </citation>
    <scope>NUCLEOTIDE SEQUENCE</scope>
    <source>
        <strain evidence="7">N386</strain>
    </source>
</reference>
<dbReference type="EMBL" id="AB897512">
    <property type="protein sequence ID" value="BAQ02776.1"/>
    <property type="molecule type" value="Genomic_DNA"/>
</dbReference>
<evidence type="ECO:0000256" key="2">
    <source>
        <dbReference type="ARBA" id="ARBA00007430"/>
    </source>
</evidence>
<protein>
    <submittedName>
        <fullName evidence="7">Flippase</fullName>
    </submittedName>
</protein>
<evidence type="ECO:0000256" key="3">
    <source>
        <dbReference type="ARBA" id="ARBA00022475"/>
    </source>
</evidence>
<keyword evidence="6" id="KW-0472">Membrane</keyword>
<evidence type="ECO:0000256" key="4">
    <source>
        <dbReference type="ARBA" id="ARBA00022692"/>
    </source>
</evidence>
<dbReference type="PANTHER" id="PTHR30250:SF10">
    <property type="entry name" value="LIPOPOLYSACCHARIDE BIOSYNTHESIS PROTEIN WZXC"/>
    <property type="match status" value="1"/>
</dbReference>
<evidence type="ECO:0000256" key="5">
    <source>
        <dbReference type="ARBA" id="ARBA00022989"/>
    </source>
</evidence>
<keyword evidence="5" id="KW-1133">Transmembrane helix</keyword>
<evidence type="ECO:0000313" key="7">
    <source>
        <dbReference type="EMBL" id="BAQ02776.1"/>
    </source>
</evidence>
<proteinExistence type="inferred from homology"/>
<evidence type="ECO:0000256" key="1">
    <source>
        <dbReference type="ARBA" id="ARBA00004651"/>
    </source>
</evidence>
<gene>
    <name evidence="7" type="primary">wzx</name>
</gene>
<dbReference type="PANTHER" id="PTHR30250">
    <property type="entry name" value="PST FAMILY PREDICTED COLANIC ACID TRANSPORTER"/>
    <property type="match status" value="1"/>
</dbReference>
<comment type="similarity">
    <text evidence="2">Belongs to the polysaccharide synthase family.</text>
</comment>
<name>A0A0A8J8L9_KLEPN</name>